<proteinExistence type="predicted"/>
<evidence type="ECO:0008006" key="4">
    <source>
        <dbReference type="Google" id="ProtNLM"/>
    </source>
</evidence>
<dbReference type="PANTHER" id="PTHR34216:SF3">
    <property type="entry name" value="POLY-BETA-1,6-N-ACETYL-D-GLUCOSAMINE N-DEACETYLASE"/>
    <property type="match status" value="1"/>
</dbReference>
<dbReference type="AlphaFoldDB" id="A0A1H2T7F3"/>
<dbReference type="InterPro" id="IPR051398">
    <property type="entry name" value="Polysacch_Deacetylase"/>
</dbReference>
<gene>
    <name evidence="2" type="ORF">SAMN05216495_101127</name>
</gene>
<dbReference type="EMBL" id="FNOP01000001">
    <property type="protein sequence ID" value="SDW39164.1"/>
    <property type="molecule type" value="Genomic_DNA"/>
</dbReference>
<dbReference type="Proteomes" id="UP000182379">
    <property type="component" value="Unassembled WGS sequence"/>
</dbReference>
<protein>
    <recommendedName>
        <fullName evidence="4">Polysaccharide deacetylase</fullName>
    </recommendedName>
</protein>
<dbReference type="PANTHER" id="PTHR34216">
    <property type="match status" value="1"/>
</dbReference>
<dbReference type="InterPro" id="IPR011330">
    <property type="entry name" value="Glyco_hydro/deAcase_b/a-brl"/>
</dbReference>
<reference evidence="2 3" key="1">
    <citation type="submission" date="2016-10" db="EMBL/GenBank/DDBJ databases">
        <authorList>
            <person name="Varghese N."/>
            <person name="Submissions S."/>
        </authorList>
    </citation>
    <scope>NUCLEOTIDE SEQUENCE [LARGE SCALE GENOMIC DNA]</scope>
    <source>
        <strain evidence="2 3">WCC6</strain>
    </source>
</reference>
<evidence type="ECO:0000313" key="2">
    <source>
        <dbReference type="EMBL" id="SDW39164.1"/>
    </source>
</evidence>
<comment type="caution">
    <text evidence="2">The sequence shown here is derived from an EMBL/GenBank/DDBJ whole genome shotgun (WGS) entry which is preliminary data.</text>
</comment>
<keyword evidence="1" id="KW-1133">Transmembrane helix</keyword>
<sequence>MLADEEYTRQKDKRKKRRAILQGLVLVTLLGICIDALFVFSRYRPYRPDQVKGVDRGFVALSYFGVDRTGTHDLIGTRLLDEHLTALEKNGFVTITGKDVEEYYRSGRTLPEHALLLNFEDGRRDTAVFAEKLLEKHNYHGVVSTYADNLKGEDSKFLRPEELKDLTAHGYWELGTNGYRLYYINVFDRWDHYLGSMNPVVYAHLTPVLGRKYNHYLMDYIRDDRDYPLESYQTMKERISQDYRMLRQEYTHNLGQVPPIHTLMHANTGRFGNQADVSAVNEQWIRKLFVMNFNREGYSVNNRKSSIYDLTRMEPRAYWPVNHLLMRIRDDGFWDLQFEPGDRDQYRQWKVVKGAAQFKDEGVILTTDSLKNGLLELKDHPDLQDVQVTADFLGNRFGTQKLYLRADEKRNRYVAAALVNNHLVVSQKGPGGREETLEDLDLQLFDGKPYASEEEDRKAVAEQEETVFARYAPNTGTAKARLEKLQEVRERPARTVEEGSPEYHPVLSYHQRGNRKLDIRLAGNRLTVLVDGRPVLENREVAVMEPGNLFLESRWPGYGYSQTNLADDVYDGVFSGLTIREWDGEKAGKERYSLAYTGWKKVRYEAAKQGNRMLDWALGYVKYRMR</sequence>
<feature type="transmembrane region" description="Helical" evidence="1">
    <location>
        <begin position="20"/>
        <end position="40"/>
    </location>
</feature>
<keyword evidence="1" id="KW-0812">Transmembrane</keyword>
<name>A0A1H2T7F3_ACIFE</name>
<organism evidence="2 3">
    <name type="scientific">Acidaminococcus fermentans</name>
    <dbReference type="NCBI Taxonomy" id="905"/>
    <lineage>
        <taxon>Bacteria</taxon>
        <taxon>Bacillati</taxon>
        <taxon>Bacillota</taxon>
        <taxon>Negativicutes</taxon>
        <taxon>Acidaminococcales</taxon>
        <taxon>Acidaminococcaceae</taxon>
        <taxon>Acidaminococcus</taxon>
    </lineage>
</organism>
<keyword evidence="1" id="KW-0472">Membrane</keyword>
<accession>A0A1H2T7F3</accession>
<dbReference type="RefSeq" id="WP_074704066.1">
    <property type="nucleotide sequence ID" value="NZ_DBEZMR010000001.1"/>
</dbReference>
<dbReference type="GO" id="GO:0005975">
    <property type="term" value="P:carbohydrate metabolic process"/>
    <property type="evidence" value="ECO:0007669"/>
    <property type="project" value="InterPro"/>
</dbReference>
<evidence type="ECO:0000256" key="1">
    <source>
        <dbReference type="SAM" id="Phobius"/>
    </source>
</evidence>
<evidence type="ECO:0000313" key="3">
    <source>
        <dbReference type="Proteomes" id="UP000182379"/>
    </source>
</evidence>
<dbReference type="Gene3D" id="3.20.20.370">
    <property type="entry name" value="Glycoside hydrolase/deacetylase"/>
    <property type="match status" value="1"/>
</dbReference>
<dbReference type="SUPFAM" id="SSF88713">
    <property type="entry name" value="Glycoside hydrolase/deacetylase"/>
    <property type="match status" value="1"/>
</dbReference>